<gene>
    <name evidence="5" type="ORF">OCL06_11225</name>
</gene>
<feature type="region of interest" description="Disordered" evidence="2">
    <location>
        <begin position="464"/>
        <end position="613"/>
    </location>
</feature>
<keyword evidence="6" id="KW-1185">Reference proteome</keyword>
<dbReference type="Proteomes" id="UP001209257">
    <property type="component" value="Unassembled WGS sequence"/>
</dbReference>
<organism evidence="5 6">
    <name type="scientific">Alteromonas salexigens</name>
    <dbReference type="NCBI Taxonomy" id="2982530"/>
    <lineage>
        <taxon>Bacteria</taxon>
        <taxon>Pseudomonadati</taxon>
        <taxon>Pseudomonadota</taxon>
        <taxon>Gammaproteobacteria</taxon>
        <taxon>Alteromonadales</taxon>
        <taxon>Alteromonadaceae</taxon>
        <taxon>Alteromonas/Salinimonas group</taxon>
        <taxon>Alteromonas</taxon>
    </lineage>
</organism>
<feature type="repeat" description="TPR" evidence="1">
    <location>
        <begin position="418"/>
        <end position="451"/>
    </location>
</feature>
<dbReference type="InterPro" id="IPR002035">
    <property type="entry name" value="VWF_A"/>
</dbReference>
<dbReference type="SUPFAM" id="SSF53300">
    <property type="entry name" value="vWA-like"/>
    <property type="match status" value="1"/>
</dbReference>
<feature type="transmembrane region" description="Helical" evidence="3">
    <location>
        <begin position="15"/>
        <end position="32"/>
    </location>
</feature>
<keyword evidence="1" id="KW-0802">TPR repeat</keyword>
<evidence type="ECO:0000313" key="5">
    <source>
        <dbReference type="EMBL" id="MCU7555167.1"/>
    </source>
</evidence>
<keyword evidence="3" id="KW-0812">Transmembrane</keyword>
<dbReference type="PANTHER" id="PTHR22550">
    <property type="entry name" value="SPORE GERMINATION PROTEIN"/>
    <property type="match status" value="1"/>
</dbReference>
<dbReference type="InterPro" id="IPR050768">
    <property type="entry name" value="UPF0353/GerABKA_families"/>
</dbReference>
<accession>A0ABT2VQL9</accession>
<dbReference type="SUPFAM" id="SSF48452">
    <property type="entry name" value="TPR-like"/>
    <property type="match status" value="1"/>
</dbReference>
<sequence>MDIPFAQFHFLRPEWFLALLPLLALLFAVRQLRHKQSGWQQVVANHLYQHMVAGKAGRGQRPPFWLLAAGWLLAVVALAGPTWERLPQPVYQLNTGHVVVIDMSLSMRATDVSPDRLTRAKYKAIDLVNQIGEGEMGLVAYAGDAFVISPLTSDASNLTTLLPSLSPEIMPVTGSDPLLGIRTAADLLEQAGYTQGSIYWITDGIERDQQSELQSYIRKLPYTVSVLGVGTREGAPIRQLDGELLKQTSGAIVIPKMDSGLLKGISQAGGGRFTTLTADDRDIKYLAELTLSQRQSGSDSTDERRAGDQWQELGPYLLLLLIPLAAYGFRRGIILFLLLPALVPLSPPAHAQEAPADPVPGWQRPFLNDNQEAAAAFDAQQFEQAASQFENPAWRGAAHYKAGNYAAAAQAYSQLNTPQATYNQANALAKMGELDAAIKKYAEVLEANPDHEDAATNKALLESLKDQQKQQQQQDSQSSDSESSDSQQGDNGESSDSSSDNGDQSQGESGEGEDQPQEGESPDSGDQSQQGGADSAPQNEDDQPAPSAEDSEPQPGDTTADEQAAQEDQTPIQNSQSEQAEGEPEGNAGVAGEMTEEQKEAQQRLDNLLRRVPDDPAYLLKRKMQLEAQQRRRQRMPTNRSEW</sequence>
<feature type="domain" description="VWFA" evidence="4">
    <location>
        <begin position="96"/>
        <end position="241"/>
    </location>
</feature>
<dbReference type="RefSeq" id="WP_262994557.1">
    <property type="nucleotide sequence ID" value="NZ_JAOTJC010000008.1"/>
</dbReference>
<dbReference type="InterPro" id="IPR036465">
    <property type="entry name" value="vWFA_dom_sf"/>
</dbReference>
<evidence type="ECO:0000256" key="3">
    <source>
        <dbReference type="SAM" id="Phobius"/>
    </source>
</evidence>
<evidence type="ECO:0000256" key="2">
    <source>
        <dbReference type="SAM" id="MobiDB-lite"/>
    </source>
</evidence>
<dbReference type="Gene3D" id="3.40.50.410">
    <property type="entry name" value="von Willebrand factor, type A domain"/>
    <property type="match status" value="1"/>
</dbReference>
<dbReference type="SMART" id="SM00028">
    <property type="entry name" value="TPR"/>
    <property type="match status" value="1"/>
</dbReference>
<dbReference type="PROSITE" id="PS50234">
    <property type="entry name" value="VWFA"/>
    <property type="match status" value="1"/>
</dbReference>
<feature type="transmembrane region" description="Helical" evidence="3">
    <location>
        <begin position="64"/>
        <end position="83"/>
    </location>
</feature>
<name>A0ABT2VQL9_9ALTE</name>
<feature type="compositionally biased region" description="Polar residues" evidence="2">
    <location>
        <begin position="566"/>
        <end position="579"/>
    </location>
</feature>
<feature type="compositionally biased region" description="Polar residues" evidence="2">
    <location>
        <begin position="524"/>
        <end position="538"/>
    </location>
</feature>
<dbReference type="InterPro" id="IPR011990">
    <property type="entry name" value="TPR-like_helical_dom_sf"/>
</dbReference>
<protein>
    <submittedName>
        <fullName evidence="5">VWA domain-containing protein</fullName>
    </submittedName>
</protein>
<proteinExistence type="predicted"/>
<dbReference type="Gene3D" id="1.25.40.10">
    <property type="entry name" value="Tetratricopeptide repeat domain"/>
    <property type="match status" value="1"/>
</dbReference>
<keyword evidence="3" id="KW-1133">Transmembrane helix</keyword>
<feature type="compositionally biased region" description="Acidic residues" evidence="2">
    <location>
        <begin position="510"/>
        <end position="523"/>
    </location>
</feature>
<evidence type="ECO:0000313" key="6">
    <source>
        <dbReference type="Proteomes" id="UP001209257"/>
    </source>
</evidence>
<reference evidence="6" key="1">
    <citation type="submission" date="2023-07" db="EMBL/GenBank/DDBJ databases">
        <title>Study on multiphase classification of strain Alteromonas salexigens isolated from the Yellow Sea.</title>
        <authorList>
            <person name="Sun L."/>
        </authorList>
    </citation>
    <scope>NUCLEOTIDE SEQUENCE [LARGE SCALE GENOMIC DNA]</scope>
    <source>
        <strain evidence="6">ASW11-19</strain>
    </source>
</reference>
<keyword evidence="3" id="KW-0472">Membrane</keyword>
<dbReference type="Pfam" id="PF13519">
    <property type="entry name" value="VWA_2"/>
    <property type="match status" value="1"/>
</dbReference>
<feature type="compositionally biased region" description="Basic and acidic residues" evidence="2">
    <location>
        <begin position="596"/>
        <end position="613"/>
    </location>
</feature>
<evidence type="ECO:0000256" key="1">
    <source>
        <dbReference type="PROSITE-ProRule" id="PRU00339"/>
    </source>
</evidence>
<dbReference type="EMBL" id="JAOTJC010000008">
    <property type="protein sequence ID" value="MCU7555167.1"/>
    <property type="molecule type" value="Genomic_DNA"/>
</dbReference>
<evidence type="ECO:0000259" key="4">
    <source>
        <dbReference type="PROSITE" id="PS50234"/>
    </source>
</evidence>
<dbReference type="PANTHER" id="PTHR22550:SF14">
    <property type="entry name" value="VWFA DOMAIN-CONTAINING PROTEIN"/>
    <property type="match status" value="1"/>
</dbReference>
<comment type="caution">
    <text evidence="5">The sequence shown here is derived from an EMBL/GenBank/DDBJ whole genome shotgun (WGS) entry which is preliminary data.</text>
</comment>
<dbReference type="PROSITE" id="PS50005">
    <property type="entry name" value="TPR"/>
    <property type="match status" value="1"/>
</dbReference>
<dbReference type="InterPro" id="IPR019734">
    <property type="entry name" value="TPR_rpt"/>
</dbReference>
<feature type="compositionally biased region" description="Low complexity" evidence="2">
    <location>
        <begin position="469"/>
        <end position="508"/>
    </location>
</feature>